<dbReference type="GO" id="GO:0016491">
    <property type="term" value="F:oxidoreductase activity"/>
    <property type="evidence" value="ECO:0007669"/>
    <property type="project" value="UniProtKB-KW"/>
</dbReference>
<keyword evidence="2" id="KW-0560">Oxidoreductase</keyword>
<evidence type="ECO:0000256" key="2">
    <source>
        <dbReference type="ARBA" id="ARBA00023002"/>
    </source>
</evidence>
<protein>
    <submittedName>
        <fullName evidence="3">3-oxoacyl-ACP reductase</fullName>
    </submittedName>
</protein>
<dbReference type="Pfam" id="PF13561">
    <property type="entry name" value="adh_short_C2"/>
    <property type="match status" value="1"/>
</dbReference>
<comment type="caution">
    <text evidence="3">The sequence shown here is derived from an EMBL/GenBank/DDBJ whole genome shotgun (WGS) entry which is preliminary data.</text>
</comment>
<dbReference type="PRINTS" id="PR00081">
    <property type="entry name" value="GDHRDH"/>
</dbReference>
<reference evidence="3 4" key="1">
    <citation type="submission" date="2017-10" db="EMBL/GenBank/DDBJ databases">
        <title>The draft genome sequence of Williamsia sp. BULT 1.1 isolated from the semi-arid grassland soils from South Africa.</title>
        <authorList>
            <person name="Kabwe M.H."/>
            <person name="Govender N."/>
            <person name="Mutseka Lunga P."/>
            <person name="Vikram S."/>
            <person name="Makhalanyane T.P."/>
        </authorList>
    </citation>
    <scope>NUCLEOTIDE SEQUENCE [LARGE SCALE GENOMIC DNA]</scope>
    <source>
        <strain evidence="3 4">BULT 1.1</strain>
    </source>
</reference>
<evidence type="ECO:0000313" key="4">
    <source>
        <dbReference type="Proteomes" id="UP000225108"/>
    </source>
</evidence>
<dbReference type="PRINTS" id="PR00080">
    <property type="entry name" value="SDRFAMILY"/>
</dbReference>
<dbReference type="PANTHER" id="PTHR43943">
    <property type="entry name" value="DEHYDROGENASE/REDUCTASE (SDR FAMILY) MEMBER 4"/>
    <property type="match status" value="1"/>
</dbReference>
<dbReference type="CDD" id="cd05233">
    <property type="entry name" value="SDR_c"/>
    <property type="match status" value="1"/>
</dbReference>
<sequence length="253" mass="26652">MGVLDGKVALITGGGKGVGFGIASALSKEGADIFICGRHEKPLAAAAEKLQANGVRAEYLVGNVSEADDCSTVVEACAERLGGVDILVNNANDAMPIPLLDVSDDDFTRFFRTGPLAVLRLMKACHPLMVARGGGSVINLVTSSAVRWDMATYGPYAAVKEATRSLTRAAGCEWGKDNIRVNAIAPHAMTPSLQWWTETYPEEAEAFVKSIPLGRIGDAEQDIGRIAVFLCSTDAAYLSGVTIPADGGHSRWG</sequence>
<dbReference type="RefSeq" id="WP_099381817.1">
    <property type="nucleotide sequence ID" value="NZ_PEBD01000004.1"/>
</dbReference>
<comment type="similarity">
    <text evidence="1">Belongs to the short-chain dehydrogenases/reductases (SDR) family.</text>
</comment>
<organism evidence="3 4">
    <name type="scientific">Williamsia marianensis</name>
    <dbReference type="NCBI Taxonomy" id="85044"/>
    <lineage>
        <taxon>Bacteria</taxon>
        <taxon>Bacillati</taxon>
        <taxon>Actinomycetota</taxon>
        <taxon>Actinomycetes</taxon>
        <taxon>Mycobacteriales</taxon>
        <taxon>Nocardiaceae</taxon>
        <taxon>Williamsia</taxon>
    </lineage>
</organism>
<dbReference type="FunFam" id="3.40.50.720:FF:000084">
    <property type="entry name" value="Short-chain dehydrogenase reductase"/>
    <property type="match status" value="1"/>
</dbReference>
<gene>
    <name evidence="3" type="ORF">CSW57_05955</name>
</gene>
<dbReference type="InterPro" id="IPR002347">
    <property type="entry name" value="SDR_fam"/>
</dbReference>
<proteinExistence type="inferred from homology"/>
<name>A0A2G3PSH4_WILMA</name>
<dbReference type="AlphaFoldDB" id="A0A2G3PSH4"/>
<evidence type="ECO:0000313" key="3">
    <source>
        <dbReference type="EMBL" id="PHV68711.1"/>
    </source>
</evidence>
<dbReference type="Proteomes" id="UP000225108">
    <property type="component" value="Unassembled WGS sequence"/>
</dbReference>
<dbReference type="Gene3D" id="3.40.50.720">
    <property type="entry name" value="NAD(P)-binding Rossmann-like Domain"/>
    <property type="match status" value="1"/>
</dbReference>
<dbReference type="PANTHER" id="PTHR43943:SF17">
    <property type="entry name" value="3-PHENYLPROPIONATE-DIHYDRODIOL_CINNAMIC ACID-DIHYDRODIOL DEHYDROGENASE"/>
    <property type="match status" value="1"/>
</dbReference>
<evidence type="ECO:0000256" key="1">
    <source>
        <dbReference type="ARBA" id="ARBA00006484"/>
    </source>
</evidence>
<accession>A0A2G3PSH4</accession>
<dbReference type="InterPro" id="IPR036291">
    <property type="entry name" value="NAD(P)-bd_dom_sf"/>
</dbReference>
<dbReference type="SUPFAM" id="SSF51735">
    <property type="entry name" value="NAD(P)-binding Rossmann-fold domains"/>
    <property type="match status" value="1"/>
</dbReference>
<dbReference type="EMBL" id="PEBD01000004">
    <property type="protein sequence ID" value="PHV68711.1"/>
    <property type="molecule type" value="Genomic_DNA"/>
</dbReference>